<name>A0ABT5UGC4_9GAMM</name>
<protein>
    <submittedName>
        <fullName evidence="1">Uncharacterized protein</fullName>
    </submittedName>
</protein>
<dbReference type="RefSeq" id="WP_274691751.1">
    <property type="nucleotide sequence ID" value="NZ_JAPMOU010000063.1"/>
</dbReference>
<dbReference type="Proteomes" id="UP001528823">
    <property type="component" value="Unassembled WGS sequence"/>
</dbReference>
<dbReference type="EMBL" id="JAPMOU010000063">
    <property type="protein sequence ID" value="MDE1465444.1"/>
    <property type="molecule type" value="Genomic_DNA"/>
</dbReference>
<accession>A0ABT5UGC4</accession>
<proteinExistence type="predicted"/>
<gene>
    <name evidence="1" type="ORF">ORQ98_26105</name>
</gene>
<evidence type="ECO:0000313" key="2">
    <source>
        <dbReference type="Proteomes" id="UP001528823"/>
    </source>
</evidence>
<sequence length="122" mass="14493">MINQHLFQHTNTNAFAPLPKPADITSQQELAEFAGHVEHQQYHCLLYYWASQLWIKQPRRHSKPFWVVYVEYRDHTRSCCYQPFYFGSLPLARQFIRQQVTHCQLPGISPKATRESPIKRAH</sequence>
<keyword evidence="2" id="KW-1185">Reference proteome</keyword>
<reference evidence="1 2" key="1">
    <citation type="submission" date="2022-11" db="EMBL/GenBank/DDBJ databases">
        <title>Spartinivicinus poritis sp. nov., isolated from scleractinian coral Porites lutea.</title>
        <authorList>
            <person name="Zhang G."/>
            <person name="Cai L."/>
            <person name="Wei Q."/>
        </authorList>
    </citation>
    <scope>NUCLEOTIDE SEQUENCE [LARGE SCALE GENOMIC DNA]</scope>
    <source>
        <strain evidence="1 2">A2-2</strain>
    </source>
</reference>
<comment type="caution">
    <text evidence="1">The sequence shown here is derived from an EMBL/GenBank/DDBJ whole genome shotgun (WGS) entry which is preliminary data.</text>
</comment>
<organism evidence="1 2">
    <name type="scientific">Spartinivicinus poritis</name>
    <dbReference type="NCBI Taxonomy" id="2994640"/>
    <lineage>
        <taxon>Bacteria</taxon>
        <taxon>Pseudomonadati</taxon>
        <taxon>Pseudomonadota</taxon>
        <taxon>Gammaproteobacteria</taxon>
        <taxon>Oceanospirillales</taxon>
        <taxon>Zooshikellaceae</taxon>
        <taxon>Spartinivicinus</taxon>
    </lineage>
</organism>
<evidence type="ECO:0000313" key="1">
    <source>
        <dbReference type="EMBL" id="MDE1465444.1"/>
    </source>
</evidence>